<dbReference type="AlphaFoldDB" id="A0A101ELU5"/>
<dbReference type="EMBL" id="LGFD01000015">
    <property type="protein sequence ID" value="KUK17761.1"/>
    <property type="molecule type" value="Genomic_DNA"/>
</dbReference>
<sequence>MWRKALALGLVLMTFGIVVGGAVEESKVGAVLWSYHKYKHQDTTSDTRMMRGGLEASVGGATIVGIGYGILSSSVAGSLAVKIGTAMFLAGSGIFFVGVGIMA</sequence>
<protein>
    <submittedName>
        <fullName evidence="2">Uncharacterized protein</fullName>
    </submittedName>
</protein>
<keyword evidence="1" id="KW-0472">Membrane</keyword>
<keyword evidence="1" id="KW-0812">Transmembrane</keyword>
<feature type="transmembrane region" description="Helical" evidence="1">
    <location>
        <begin position="83"/>
        <end position="102"/>
    </location>
</feature>
<keyword evidence="1" id="KW-1133">Transmembrane helix</keyword>
<organism evidence="2 3">
    <name type="scientific">Thermococcus sibiricus</name>
    <dbReference type="NCBI Taxonomy" id="172049"/>
    <lineage>
        <taxon>Archaea</taxon>
        <taxon>Methanobacteriati</taxon>
        <taxon>Methanobacteriota</taxon>
        <taxon>Thermococci</taxon>
        <taxon>Thermococcales</taxon>
        <taxon>Thermococcaceae</taxon>
        <taxon>Thermococcus</taxon>
    </lineage>
</organism>
<dbReference type="PATRIC" id="fig|172049.5.peg.1811"/>
<dbReference type="Proteomes" id="UP000053911">
    <property type="component" value="Unassembled WGS sequence"/>
</dbReference>
<evidence type="ECO:0000313" key="2">
    <source>
        <dbReference type="EMBL" id="KUK17761.1"/>
    </source>
</evidence>
<evidence type="ECO:0000256" key="1">
    <source>
        <dbReference type="SAM" id="Phobius"/>
    </source>
</evidence>
<reference evidence="3" key="1">
    <citation type="journal article" date="2015" name="MBio">
        <title>Genome-Resolved Metagenomic Analysis Reveals Roles for Candidate Phyla and Other Microbial Community Members in Biogeochemical Transformations in Oil Reservoirs.</title>
        <authorList>
            <person name="Hu P."/>
            <person name="Tom L."/>
            <person name="Singh A."/>
            <person name="Thomas B.C."/>
            <person name="Baker B.J."/>
            <person name="Piceno Y.M."/>
            <person name="Andersen G.L."/>
            <person name="Banfield J.F."/>
        </authorList>
    </citation>
    <scope>NUCLEOTIDE SEQUENCE [LARGE SCALE GENOMIC DNA]</scope>
</reference>
<gene>
    <name evidence="2" type="ORF">XD54_0947</name>
</gene>
<dbReference type="RefSeq" id="WP_283217562.1">
    <property type="nucleotide sequence ID" value="NZ_LGFD01000015.1"/>
</dbReference>
<evidence type="ECO:0000313" key="3">
    <source>
        <dbReference type="Proteomes" id="UP000053911"/>
    </source>
</evidence>
<proteinExistence type="predicted"/>
<feature type="transmembrane region" description="Helical" evidence="1">
    <location>
        <begin position="52"/>
        <end position="71"/>
    </location>
</feature>
<accession>A0A101ELU5</accession>
<comment type="caution">
    <text evidence="2">The sequence shown here is derived from an EMBL/GenBank/DDBJ whole genome shotgun (WGS) entry which is preliminary data.</text>
</comment>
<name>A0A101ELU5_9EURY</name>